<dbReference type="OrthoDB" id="6618337at2759"/>
<evidence type="ECO:0000313" key="1">
    <source>
        <dbReference type="EMBL" id="KAF0308836.1"/>
    </source>
</evidence>
<proteinExistence type="predicted"/>
<evidence type="ECO:0000313" key="2">
    <source>
        <dbReference type="Proteomes" id="UP000440578"/>
    </source>
</evidence>
<sequence length="119" mass="12591">MEVAYPDCHGGVVHLGCHVGCPRGPPCKLPTRAAMEAATRTAVEAAHLGCHRGPEVTDPSWPGWDEDGVLSVSLLGVAADTISHLADLGRTVTGLEIYGEQRQHGQAADKRAQRMAITE</sequence>
<keyword evidence="2" id="KW-1185">Reference proteome</keyword>
<accession>A0A6A4WN14</accession>
<reference evidence="1 2" key="1">
    <citation type="submission" date="2019-07" db="EMBL/GenBank/DDBJ databases">
        <title>Draft genome assembly of a fouling barnacle, Amphibalanus amphitrite (Darwin, 1854): The first reference genome for Thecostraca.</title>
        <authorList>
            <person name="Kim W."/>
        </authorList>
    </citation>
    <scope>NUCLEOTIDE SEQUENCE [LARGE SCALE GENOMIC DNA]</scope>
    <source>
        <strain evidence="1">SNU_AA5</strain>
        <tissue evidence="1">Soma without cirri and trophi</tissue>
    </source>
</reference>
<protein>
    <submittedName>
        <fullName evidence="1">Uncharacterized protein</fullName>
    </submittedName>
</protein>
<dbReference type="Proteomes" id="UP000440578">
    <property type="component" value="Unassembled WGS sequence"/>
</dbReference>
<organism evidence="1 2">
    <name type="scientific">Amphibalanus amphitrite</name>
    <name type="common">Striped barnacle</name>
    <name type="synonym">Balanus amphitrite</name>
    <dbReference type="NCBI Taxonomy" id="1232801"/>
    <lineage>
        <taxon>Eukaryota</taxon>
        <taxon>Metazoa</taxon>
        <taxon>Ecdysozoa</taxon>
        <taxon>Arthropoda</taxon>
        <taxon>Crustacea</taxon>
        <taxon>Multicrustacea</taxon>
        <taxon>Cirripedia</taxon>
        <taxon>Thoracica</taxon>
        <taxon>Thoracicalcarea</taxon>
        <taxon>Balanomorpha</taxon>
        <taxon>Balanoidea</taxon>
        <taxon>Balanidae</taxon>
        <taxon>Amphibalaninae</taxon>
        <taxon>Amphibalanus</taxon>
    </lineage>
</organism>
<dbReference type="AlphaFoldDB" id="A0A6A4WN14"/>
<dbReference type="EMBL" id="VIIS01000459">
    <property type="protein sequence ID" value="KAF0308836.1"/>
    <property type="molecule type" value="Genomic_DNA"/>
</dbReference>
<gene>
    <name evidence="1" type="ORF">FJT64_002111</name>
</gene>
<name>A0A6A4WN14_AMPAM</name>
<comment type="caution">
    <text evidence="1">The sequence shown here is derived from an EMBL/GenBank/DDBJ whole genome shotgun (WGS) entry which is preliminary data.</text>
</comment>